<dbReference type="AlphaFoldDB" id="A0A9P6NZH9"/>
<dbReference type="Proteomes" id="UP000886653">
    <property type="component" value="Unassembled WGS sequence"/>
</dbReference>
<organism evidence="2 3">
    <name type="scientific">Cronartium quercuum f. sp. fusiforme G11</name>
    <dbReference type="NCBI Taxonomy" id="708437"/>
    <lineage>
        <taxon>Eukaryota</taxon>
        <taxon>Fungi</taxon>
        <taxon>Dikarya</taxon>
        <taxon>Basidiomycota</taxon>
        <taxon>Pucciniomycotina</taxon>
        <taxon>Pucciniomycetes</taxon>
        <taxon>Pucciniales</taxon>
        <taxon>Coleosporiaceae</taxon>
        <taxon>Cronartium</taxon>
    </lineage>
</organism>
<evidence type="ECO:0000313" key="3">
    <source>
        <dbReference type="Proteomes" id="UP000886653"/>
    </source>
</evidence>
<feature type="region of interest" description="Disordered" evidence="1">
    <location>
        <begin position="24"/>
        <end position="50"/>
    </location>
</feature>
<keyword evidence="3" id="KW-1185">Reference proteome</keyword>
<name>A0A9P6NZH9_9BASI</name>
<protein>
    <submittedName>
        <fullName evidence="2">Uncharacterized protein</fullName>
    </submittedName>
</protein>
<evidence type="ECO:0000256" key="1">
    <source>
        <dbReference type="SAM" id="MobiDB-lite"/>
    </source>
</evidence>
<accession>A0A9P6NZH9</accession>
<sequence>MAEVVTFRTVLCQPGAIEALCQPQAEHRPTESGQPLSKSGLDNALPEWKK</sequence>
<evidence type="ECO:0000313" key="2">
    <source>
        <dbReference type="EMBL" id="KAG0152240.1"/>
    </source>
</evidence>
<reference evidence="2" key="1">
    <citation type="submission" date="2013-11" db="EMBL/GenBank/DDBJ databases">
        <title>Genome sequence of the fusiform rust pathogen reveals effectors for host alternation and coevolution with pine.</title>
        <authorList>
            <consortium name="DOE Joint Genome Institute"/>
            <person name="Smith K."/>
            <person name="Pendleton A."/>
            <person name="Kubisiak T."/>
            <person name="Anderson C."/>
            <person name="Salamov A."/>
            <person name="Aerts A."/>
            <person name="Riley R."/>
            <person name="Clum A."/>
            <person name="Lindquist E."/>
            <person name="Ence D."/>
            <person name="Campbell M."/>
            <person name="Kronenberg Z."/>
            <person name="Feau N."/>
            <person name="Dhillon B."/>
            <person name="Hamelin R."/>
            <person name="Burleigh J."/>
            <person name="Smith J."/>
            <person name="Yandell M."/>
            <person name="Nelson C."/>
            <person name="Grigoriev I."/>
            <person name="Davis J."/>
        </authorList>
    </citation>
    <scope>NUCLEOTIDE SEQUENCE</scope>
    <source>
        <strain evidence="2">G11</strain>
    </source>
</reference>
<comment type="caution">
    <text evidence="2">The sequence shown here is derived from an EMBL/GenBank/DDBJ whole genome shotgun (WGS) entry which is preliminary data.</text>
</comment>
<gene>
    <name evidence="2" type="ORF">CROQUDRAFT_85986</name>
</gene>
<dbReference type="EMBL" id="MU167209">
    <property type="protein sequence ID" value="KAG0152240.1"/>
    <property type="molecule type" value="Genomic_DNA"/>
</dbReference>
<proteinExistence type="predicted"/>